<accession>A0ACA8ZQ32</accession>
<comment type="caution">
    <text evidence="1">The sequence shown here is derived from an EMBL/GenBank/DDBJ whole genome shotgun (WGS) entry which is preliminary data.</text>
</comment>
<name>A0ACA8ZQ32_9GAMM</name>
<protein>
    <submittedName>
        <fullName evidence="1">Uncharacterized protein</fullName>
    </submittedName>
</protein>
<dbReference type="Proteomes" id="UP000635628">
    <property type="component" value="Unassembled WGS sequence"/>
</dbReference>
<evidence type="ECO:0000313" key="1">
    <source>
        <dbReference type="EMBL" id="CAB5498537.1"/>
    </source>
</evidence>
<organism evidence="1 2">
    <name type="scientific">Bathymodiolus azoricus thioautotrophic gill symbiont</name>
    <dbReference type="NCBI Taxonomy" id="235205"/>
    <lineage>
        <taxon>Bacteria</taxon>
        <taxon>Pseudomonadati</taxon>
        <taxon>Pseudomonadota</taxon>
        <taxon>Gammaproteobacteria</taxon>
        <taxon>sulfur-oxidizing symbionts</taxon>
    </lineage>
</organism>
<evidence type="ECO:0000313" key="2">
    <source>
        <dbReference type="Proteomes" id="UP000635628"/>
    </source>
</evidence>
<dbReference type="EMBL" id="CAESAP020000138">
    <property type="protein sequence ID" value="CAB5498537.1"/>
    <property type="molecule type" value="Genomic_DNA"/>
</dbReference>
<reference evidence="1" key="1">
    <citation type="submission" date="2020-05" db="EMBL/GenBank/DDBJ databases">
        <authorList>
            <person name="Petersen J."/>
            <person name="Sayavedra L."/>
        </authorList>
    </citation>
    <scope>NUCLEOTIDE SEQUENCE</scope>
    <source>
        <strain evidence="1">B azoricus SOX Menez Gwen</strain>
    </source>
</reference>
<sequence length="1778" mass="189276">MSTTPTLTITGSGGKNTATNTITFNFSEAIKNGSFTVDDIRISNGTINTGSFTKISDTQYTIVVTPNLGGNHSNVAITVLANTFVDIAGNTNTTTTKNTTKISNLKDQVDIDGNDIDAVLTSWNVSHVSDASKAFYNARSFNQYIGDWNVSNVTDMSGMFDYTYTFNQDISDWDVGNVTDMSTMFRSTYAFNQDIGDWNVSKVTDMSWMFHGAVAFNQDIGRWNVGKVTNMSSMFSYIDTFNQDIGRWNVSNVTNMSSMFDESNAFNQDIGRWNVGKVTNMYWMFGSADAFDQNIGRWNVGKVTNMSWMFNDASSFNQDISNWNVSKVTNMRGMFHSADVFNQDIGSWNTSKVTDMSLMFYEAGAFNQDIGSWNISSLTNAIDMFYNNTMMSTANMDNTLRGWAKLDTAAGETSIQSNVVWNIGIINYTDITAKQYLIDTYGWNIRGGAFDGSKTMLGSNYADTLNTSTTKTTIHGLGGNDTLTGGATDDILIGGAGDDTLTGAGGRDIFDYGFKNAGNDIINDFTAGNIKTNANADIIDLRDLLVGYSATSNFSDFVTVAAEGTGTKLTIDHDGTGASSNLVTIILKNVTYTTSLLTNLYGNGNLVLDSIKPTLTITGSGGTNTVTNTITFNFSKIIRDGSFTVDDIDIENGIINAGSFTKVSAAQYTIIVTPDLGGQHSNVAITVAANTFVDIAGNANTGIVKNTTKINNLKDRIDIDGNNSDVDLTHWDVSHVSNASNAFESATFFNQNIGSWDVGNATNMSLMFYKAGAFNQDIDGWDVSKVTDMSGVFHSANAFNQSIDNWNVGEVTNMSAMFYKANTFNQAIGSWNVSKVTNMYLMFGDANAFNQDIGRWNVGEVVNMSSMFDDANAFNQDIGDWNVGKVTNMYLMFGGADAFNQDIGHWNVGEVVNTSWMFTYAKTFNQDIDDWNVGKVTNMHAMFSGASAFNQDIGSWNISSLTDAENMFYSNKMSIANMDNTLRGWAKLDTATGETAIQSNVTWGIANYTDATARQYLIDTYHWTINNGVFDGSKTVQGNNNADTLNTNTLKTTLHGLGGNDTLTGGATDDILIGGAGDDTLTGAGGRDIFDYGFKNAGNDIINDFTAGNIKTNANADIIDLRDLLVGYSATSNFSDFVTVAAEGTGTKLTIDHDGTGVSGNSVTITLENIAYTSTLLAELITNGNLALSPTSIVSNITTTSALTINNNNLITEFTNHRVVVNGNDFTCINLTADSGWGNAGSFSNQGFKGNGALTFTAAAGTSSQGVVIGLSNSNVGLDRDDSGYKNIAYAIYLDADGTLDIYEQGNEKVSNFNGGFAENDIFKIERIGTEVEYYKNNMLIYTSTVVSTEALNFDSAFSAEGQKINNVQLFGVDGTAPVTQMNSAKVLESAIISVKSSEVGTAYLIKEGENISTLDKLEMAVRKNTGAKVTINIANTTQNLDTSGLVEGAYKLYAIDAAGNISIAANITTSTNGIVNTTQIINVTTGNTLNGTSSETLIGGAGDDTINGGTGHDTIYGGTGNDIINSGTGGNTIIYGGAGDDNINGGDSYNIIYGDAGDDIIKGGTGGNTIIYGGAGNDNINGGSSFNILHGGTGNDNINGGGSFNVLHGGAGNDNINGGDSYNIIYGDAGDDIIKGGTGGNAIIYGGAGADTLTGGLGLGSSNDVFLYGAVTDSTIASGGDTITNFHFIGSTVDRLNLKDVMDFNTSDIATNLAKYIHAEADGDNNVKLYIKHDGLESGTVGSSTADMLINLTVTNAANANALAALLNDNNLNEYYF</sequence>
<proteinExistence type="predicted"/>
<keyword evidence="2" id="KW-1185">Reference proteome</keyword>
<gene>
    <name evidence="1" type="ORF">AZO1586R_780</name>
</gene>